<comment type="caution">
    <text evidence="1">The sequence shown here is derived from an EMBL/GenBank/DDBJ whole genome shotgun (WGS) entry which is preliminary data.</text>
</comment>
<name>A0A0D7CFH7_9ACTN</name>
<gene>
    <name evidence="1" type="ORF">SNA_29960</name>
</gene>
<evidence type="ECO:0000313" key="1">
    <source>
        <dbReference type="EMBL" id="KIZ14938.1"/>
    </source>
</evidence>
<reference evidence="1 2" key="1">
    <citation type="submission" date="2014-09" db="EMBL/GenBank/DDBJ databases">
        <title>Draft genome sequence of Streptomyces natalensis ATCC 27448, producer of the antifungal pimaricin.</title>
        <authorList>
            <person name="Mendes M.V."/>
            <person name="Beites T."/>
            <person name="Pires S."/>
            <person name="Santos C.L."/>
            <person name="Moradas-Ferreira P."/>
        </authorList>
    </citation>
    <scope>NUCLEOTIDE SEQUENCE [LARGE SCALE GENOMIC DNA]</scope>
    <source>
        <strain evidence="1 2">ATCC 27448</strain>
    </source>
</reference>
<keyword evidence="2" id="KW-1185">Reference proteome</keyword>
<accession>A0A0D7CFH7</accession>
<protein>
    <submittedName>
        <fullName evidence="1">Uncharacterized protein</fullName>
    </submittedName>
</protein>
<sequence length="66" mass="7079">MGIKDDASAIARLIEAAEETSPEVYAAMRSNPRAVPLADAAEPFQECASAARKRVTDRTISDDSIK</sequence>
<dbReference type="RefSeq" id="WP_030064169.1">
    <property type="nucleotide sequence ID" value="NZ_JRKI01000040.1"/>
</dbReference>
<organism evidence="1 2">
    <name type="scientific">Streptomyces natalensis ATCC 27448</name>
    <dbReference type="NCBI Taxonomy" id="1240678"/>
    <lineage>
        <taxon>Bacteria</taxon>
        <taxon>Bacillati</taxon>
        <taxon>Actinomycetota</taxon>
        <taxon>Actinomycetes</taxon>
        <taxon>Kitasatosporales</taxon>
        <taxon>Streptomycetaceae</taxon>
        <taxon>Streptomyces</taxon>
    </lineage>
</organism>
<dbReference type="Proteomes" id="UP000032458">
    <property type="component" value="Unassembled WGS sequence"/>
</dbReference>
<dbReference type="EMBL" id="JRKI01000040">
    <property type="protein sequence ID" value="KIZ14938.1"/>
    <property type="molecule type" value="Genomic_DNA"/>
</dbReference>
<proteinExistence type="predicted"/>
<evidence type="ECO:0000313" key="2">
    <source>
        <dbReference type="Proteomes" id="UP000032458"/>
    </source>
</evidence>
<dbReference type="AlphaFoldDB" id="A0A0D7CFH7"/>
<dbReference type="PATRIC" id="fig|1240678.4.peg.6414"/>